<evidence type="ECO:0000313" key="3">
    <source>
        <dbReference type="Proteomes" id="UP000198287"/>
    </source>
</evidence>
<organism evidence="2 3">
    <name type="scientific">Folsomia candida</name>
    <name type="common">Springtail</name>
    <dbReference type="NCBI Taxonomy" id="158441"/>
    <lineage>
        <taxon>Eukaryota</taxon>
        <taxon>Metazoa</taxon>
        <taxon>Ecdysozoa</taxon>
        <taxon>Arthropoda</taxon>
        <taxon>Hexapoda</taxon>
        <taxon>Collembola</taxon>
        <taxon>Entomobryomorpha</taxon>
        <taxon>Isotomoidea</taxon>
        <taxon>Isotomidae</taxon>
        <taxon>Proisotominae</taxon>
        <taxon>Folsomia</taxon>
    </lineage>
</organism>
<comment type="caution">
    <text evidence="2">The sequence shown here is derived from an EMBL/GenBank/DDBJ whole genome shotgun (WGS) entry which is preliminary data.</text>
</comment>
<feature type="compositionally biased region" description="Polar residues" evidence="1">
    <location>
        <begin position="199"/>
        <end position="210"/>
    </location>
</feature>
<keyword evidence="3" id="KW-1185">Reference proteome</keyword>
<gene>
    <name evidence="2" type="ORF">Fcan01_24626</name>
</gene>
<protein>
    <submittedName>
        <fullName evidence="2">Uncharacterized protein</fullName>
    </submittedName>
</protein>
<feature type="region of interest" description="Disordered" evidence="1">
    <location>
        <begin position="180"/>
        <end position="210"/>
    </location>
</feature>
<name>A0A226D4S2_FOLCA</name>
<accession>A0A226D4S2</accession>
<evidence type="ECO:0000256" key="1">
    <source>
        <dbReference type="SAM" id="MobiDB-lite"/>
    </source>
</evidence>
<reference evidence="2 3" key="1">
    <citation type="submission" date="2015-12" db="EMBL/GenBank/DDBJ databases">
        <title>The genome of Folsomia candida.</title>
        <authorList>
            <person name="Faddeeva A."/>
            <person name="Derks M.F."/>
            <person name="Anvar Y."/>
            <person name="Smit S."/>
            <person name="Van Straalen N."/>
            <person name="Roelofs D."/>
        </authorList>
    </citation>
    <scope>NUCLEOTIDE SEQUENCE [LARGE SCALE GENOMIC DNA]</scope>
    <source>
        <strain evidence="2 3">VU population</strain>
        <tissue evidence="2">Whole body</tissue>
    </source>
</reference>
<feature type="compositionally biased region" description="Basic and acidic residues" evidence="1">
    <location>
        <begin position="180"/>
        <end position="197"/>
    </location>
</feature>
<proteinExistence type="predicted"/>
<evidence type="ECO:0000313" key="2">
    <source>
        <dbReference type="EMBL" id="OXA40555.1"/>
    </source>
</evidence>
<dbReference type="EMBL" id="LNIX01000033">
    <property type="protein sequence ID" value="OXA40555.1"/>
    <property type="molecule type" value="Genomic_DNA"/>
</dbReference>
<dbReference type="Proteomes" id="UP000198287">
    <property type="component" value="Unassembled WGS sequence"/>
</dbReference>
<dbReference type="AlphaFoldDB" id="A0A226D4S2"/>
<dbReference type="OrthoDB" id="10564443at2759"/>
<sequence length="210" mass="23566">MIGIVTRLAASRKMSEFKKTIPPRDDKMQMEERIANLYSKKWSTMTFNVLLKSFLKMLRNEVIQPDETPTTPCDDNNATTEKPVFIISPSFNEQFTASHSFLRAMSFLPGLSKEGGPPPPEGSVKTKRSMSVDACGISQNHGRTNLYTENWVDLGRNYALPGGGGDHLLGVNHGDIRKRSKSQDDINLDKNLNHPDGRFTNNDSSDMTWM</sequence>